<dbReference type="SUPFAM" id="SSF141371">
    <property type="entry name" value="PilZ domain-like"/>
    <property type="match status" value="2"/>
</dbReference>
<accession>A0ABN4TSE3</accession>
<evidence type="ECO:0000256" key="3">
    <source>
        <dbReference type="ARBA" id="ARBA00023143"/>
    </source>
</evidence>
<dbReference type="Pfam" id="PF12945">
    <property type="entry name" value="PilZNR"/>
    <property type="match status" value="1"/>
</dbReference>
<dbReference type="Gene3D" id="2.30.110.10">
    <property type="entry name" value="Electron Transport, Fmn-binding Protein, Chain A"/>
    <property type="match status" value="1"/>
</dbReference>
<evidence type="ECO:0000313" key="7">
    <source>
        <dbReference type="Proteomes" id="UP000177515"/>
    </source>
</evidence>
<dbReference type="InterPro" id="IPR009926">
    <property type="entry name" value="T3SS_YcgR_PilZN"/>
</dbReference>
<dbReference type="RefSeq" id="WP_071038412.1">
    <property type="nucleotide sequence ID" value="NZ_CP017754.1"/>
</dbReference>
<evidence type="ECO:0000259" key="4">
    <source>
        <dbReference type="Pfam" id="PF07238"/>
    </source>
</evidence>
<evidence type="ECO:0000259" key="5">
    <source>
        <dbReference type="Pfam" id="PF12945"/>
    </source>
</evidence>
<evidence type="ECO:0008006" key="8">
    <source>
        <dbReference type="Google" id="ProtNLM"/>
    </source>
</evidence>
<name>A0ABN4TSE3_9BURK</name>
<feature type="domain" description="Type III secretion system flagellar brake protein YcgR PilZN" evidence="5">
    <location>
        <begin position="75"/>
        <end position="156"/>
    </location>
</feature>
<organism evidence="6 7">
    <name type="scientific">Cupriavidus malaysiensis</name>
    <dbReference type="NCBI Taxonomy" id="367825"/>
    <lineage>
        <taxon>Bacteria</taxon>
        <taxon>Pseudomonadati</taxon>
        <taxon>Pseudomonadota</taxon>
        <taxon>Betaproteobacteria</taxon>
        <taxon>Burkholderiales</taxon>
        <taxon>Burkholderiaceae</taxon>
        <taxon>Cupriavidus</taxon>
    </lineage>
</organism>
<proteinExistence type="predicted"/>
<protein>
    <recommendedName>
        <fullName evidence="8">Flagellar brake protein</fullName>
    </recommendedName>
</protein>
<evidence type="ECO:0000313" key="6">
    <source>
        <dbReference type="EMBL" id="AOZ08063.1"/>
    </source>
</evidence>
<sequence length="283" mass="30533">MIPLSLTDLPLGQPLPWSLFDDEGNCVLGSGNIIRDARDAALVFRQGELCRQDSEPVRPNADSGRAGKGPLGLPVGTLLHAKRPEDNERAAASRLIGFMEHALFISWPQQGGREQAIEAGESLLLRGFSGQVIYSFRSTITAVCRSPFRYLVLSAPTDVEQIPVRKAARVPTRLAAFLGKEAGGEGEERLVMLSDLSLGGALLHAAEPAPTPGSRVRLRFQLRTAAADSELDIVARVRNLPGEAEDAGFPAFGVAFDSLGERELTLLHCFIYEQLLSGARLPL</sequence>
<evidence type="ECO:0000256" key="1">
    <source>
        <dbReference type="ARBA" id="ARBA00022636"/>
    </source>
</evidence>
<gene>
    <name evidence="6" type="ORF">BKK80_09705</name>
</gene>
<reference evidence="6 7" key="1">
    <citation type="submission" date="2016-10" db="EMBL/GenBank/DDBJ databases">
        <title>Complete genome sequences of three Cupriavidus strains isolated from various Malaysian environments.</title>
        <authorList>
            <person name="Abdullah A.A.-A."/>
            <person name="Shafie N.A.H."/>
            <person name="Lau N.S."/>
        </authorList>
    </citation>
    <scope>NUCLEOTIDE SEQUENCE [LARGE SCALE GENOMIC DNA]</scope>
    <source>
        <strain evidence="6 7">USMAA1020</strain>
    </source>
</reference>
<evidence type="ECO:0000256" key="2">
    <source>
        <dbReference type="ARBA" id="ARBA00022741"/>
    </source>
</evidence>
<dbReference type="InterPro" id="IPR009875">
    <property type="entry name" value="PilZ_domain"/>
</dbReference>
<keyword evidence="3" id="KW-0975">Bacterial flagellum</keyword>
<keyword evidence="7" id="KW-1185">Reference proteome</keyword>
<feature type="domain" description="PilZ" evidence="4">
    <location>
        <begin position="165"/>
        <end position="272"/>
    </location>
</feature>
<dbReference type="Pfam" id="PF07238">
    <property type="entry name" value="PilZ"/>
    <property type="match status" value="1"/>
</dbReference>
<dbReference type="Proteomes" id="UP000177515">
    <property type="component" value="Chromosome 1"/>
</dbReference>
<keyword evidence="2" id="KW-0547">Nucleotide-binding</keyword>
<keyword evidence="1" id="KW-0973">c-di-GMP</keyword>
<dbReference type="Gene3D" id="2.40.10.220">
    <property type="entry name" value="predicted glycosyltransferase like domains"/>
    <property type="match status" value="1"/>
</dbReference>
<dbReference type="EMBL" id="CP017754">
    <property type="protein sequence ID" value="AOZ08063.1"/>
    <property type="molecule type" value="Genomic_DNA"/>
</dbReference>
<dbReference type="InterPro" id="IPR012349">
    <property type="entry name" value="Split_barrel_FMN-bd"/>
</dbReference>